<name>A0AAV8UZH9_9RHOD</name>
<keyword evidence="2" id="KW-1185">Reference proteome</keyword>
<protein>
    <recommendedName>
        <fullName evidence="3">BACK domain-containing protein</fullName>
    </recommendedName>
</protein>
<dbReference type="AlphaFoldDB" id="A0AAV8UZH9"/>
<dbReference type="Proteomes" id="UP001157974">
    <property type="component" value="Unassembled WGS sequence"/>
</dbReference>
<accession>A0AAV8UZH9</accession>
<evidence type="ECO:0000313" key="1">
    <source>
        <dbReference type="EMBL" id="KAJ8906722.1"/>
    </source>
</evidence>
<organism evidence="1 2">
    <name type="scientific">Rhodosorus marinus</name>
    <dbReference type="NCBI Taxonomy" id="101924"/>
    <lineage>
        <taxon>Eukaryota</taxon>
        <taxon>Rhodophyta</taxon>
        <taxon>Stylonematophyceae</taxon>
        <taxon>Stylonematales</taxon>
        <taxon>Stylonemataceae</taxon>
        <taxon>Rhodosorus</taxon>
    </lineage>
</organism>
<evidence type="ECO:0000313" key="2">
    <source>
        <dbReference type="Proteomes" id="UP001157974"/>
    </source>
</evidence>
<evidence type="ECO:0008006" key="3">
    <source>
        <dbReference type="Google" id="ProtNLM"/>
    </source>
</evidence>
<proteinExistence type="predicted"/>
<gene>
    <name evidence="1" type="ORF">NDN08_003211</name>
</gene>
<reference evidence="1 2" key="1">
    <citation type="journal article" date="2023" name="Nat. Commun.">
        <title>Origin of minicircular mitochondrial genomes in red algae.</title>
        <authorList>
            <person name="Lee Y."/>
            <person name="Cho C.H."/>
            <person name="Lee Y.M."/>
            <person name="Park S.I."/>
            <person name="Yang J.H."/>
            <person name="West J.A."/>
            <person name="Bhattacharya D."/>
            <person name="Yoon H.S."/>
        </authorList>
    </citation>
    <scope>NUCLEOTIDE SEQUENCE [LARGE SCALE GENOMIC DNA]</scope>
    <source>
        <strain evidence="1 2">CCMP1338</strain>
        <tissue evidence="1">Whole cell</tissue>
    </source>
</reference>
<comment type="caution">
    <text evidence="1">The sequence shown here is derived from an EMBL/GenBank/DDBJ whole genome shotgun (WGS) entry which is preliminary data.</text>
</comment>
<dbReference type="EMBL" id="JAMWBK010000003">
    <property type="protein sequence ID" value="KAJ8906722.1"/>
    <property type="molecule type" value="Genomic_DNA"/>
</dbReference>
<sequence>MLKLEKAELWNAVATAIERRDEKKISRLLDDALLRDPYLLRGSEEQLSRFSKDTLLELVKRDCLPVSEDDLWRVVVNWAAPRAGIESDLIQLWKPEQVSRIREILLDFVHPPALRLFDISPKVFAEEVQPIEVLTEHDCIEKFRFDALTAFHSAKGMSLYDAKKTVFDEFYPACDDDSVDSRILDRVRRVPQMFESVHPHSVGASEQISVEMQPWCRSTLVLFDSRTELAEGAELSLNLDQEGQETFSSFQYSKSRKFLVVQKPKFMCLFQSGYHHHPKWGYKFLCIPMS</sequence>